<dbReference type="SUPFAM" id="SSF54160">
    <property type="entry name" value="Chromo domain-like"/>
    <property type="match status" value="1"/>
</dbReference>
<dbReference type="Proteomes" id="UP001498476">
    <property type="component" value="Unassembled WGS sequence"/>
</dbReference>
<organism evidence="3 4">
    <name type="scientific">Neonectria punicea</name>
    <dbReference type="NCBI Taxonomy" id="979145"/>
    <lineage>
        <taxon>Eukaryota</taxon>
        <taxon>Fungi</taxon>
        <taxon>Dikarya</taxon>
        <taxon>Ascomycota</taxon>
        <taxon>Pezizomycotina</taxon>
        <taxon>Sordariomycetes</taxon>
        <taxon>Hypocreomycetidae</taxon>
        <taxon>Hypocreales</taxon>
        <taxon>Nectriaceae</taxon>
        <taxon>Neonectria</taxon>
    </lineage>
</organism>
<feature type="region of interest" description="Disordered" evidence="2">
    <location>
        <begin position="190"/>
        <end position="256"/>
    </location>
</feature>
<keyword evidence="4" id="KW-1185">Reference proteome</keyword>
<dbReference type="CDD" id="cd00024">
    <property type="entry name" value="CD_CSD"/>
    <property type="match status" value="1"/>
</dbReference>
<gene>
    <name evidence="3" type="ORF">QQX98_011079</name>
</gene>
<feature type="compositionally biased region" description="Basic residues" evidence="2">
    <location>
        <begin position="14"/>
        <end position="24"/>
    </location>
</feature>
<reference evidence="3 4" key="1">
    <citation type="journal article" date="2025" name="Microbiol. Resour. Announc.">
        <title>Draft genome sequences for Neonectria magnoliae and Neonectria punicea, canker pathogens of Liriodendron tulipifera and Acer saccharum in West Virginia.</title>
        <authorList>
            <person name="Petronek H.M."/>
            <person name="Kasson M.T."/>
            <person name="Metheny A.M."/>
            <person name="Stauder C.M."/>
            <person name="Lovett B."/>
            <person name="Lynch S.C."/>
            <person name="Garnas J.R."/>
            <person name="Kasson L.R."/>
            <person name="Stajich J.E."/>
        </authorList>
    </citation>
    <scope>NUCLEOTIDE SEQUENCE [LARGE SCALE GENOMIC DNA]</scope>
    <source>
        <strain evidence="3 4">NRRL 64653</strain>
    </source>
</reference>
<name>A0ABR1GN56_9HYPO</name>
<evidence type="ECO:0000313" key="3">
    <source>
        <dbReference type="EMBL" id="KAK7403175.1"/>
    </source>
</evidence>
<feature type="region of interest" description="Disordered" evidence="2">
    <location>
        <begin position="279"/>
        <end position="393"/>
    </location>
</feature>
<feature type="compositionally biased region" description="Low complexity" evidence="2">
    <location>
        <begin position="343"/>
        <end position="357"/>
    </location>
</feature>
<dbReference type="EMBL" id="JAZAVJ010000260">
    <property type="protein sequence ID" value="KAK7403175.1"/>
    <property type="molecule type" value="Genomic_DNA"/>
</dbReference>
<accession>A0ABR1GN56</accession>
<feature type="region of interest" description="Disordered" evidence="2">
    <location>
        <begin position="1"/>
        <end position="52"/>
    </location>
</feature>
<evidence type="ECO:0000256" key="1">
    <source>
        <dbReference type="ARBA" id="ARBA00011353"/>
    </source>
</evidence>
<feature type="region of interest" description="Disordered" evidence="2">
    <location>
        <begin position="512"/>
        <end position="545"/>
    </location>
</feature>
<dbReference type="InterPro" id="IPR016197">
    <property type="entry name" value="Chromo-like_dom_sf"/>
</dbReference>
<protein>
    <recommendedName>
        <fullName evidence="5">Chromo domain-containing protein</fullName>
    </recommendedName>
</protein>
<comment type="caution">
    <text evidence="3">The sequence shown here is derived from an EMBL/GenBank/DDBJ whole genome shotgun (WGS) entry which is preliminary data.</text>
</comment>
<evidence type="ECO:0008006" key="5">
    <source>
        <dbReference type="Google" id="ProtNLM"/>
    </source>
</evidence>
<feature type="region of interest" description="Disordered" evidence="2">
    <location>
        <begin position="158"/>
        <end position="177"/>
    </location>
</feature>
<evidence type="ECO:0000256" key="2">
    <source>
        <dbReference type="SAM" id="MobiDB-lite"/>
    </source>
</evidence>
<comment type="subunit">
    <text evidence="1">Component of the NuA4 histone acetyltransferase complex.</text>
</comment>
<sequence>MEPSTDDEMTANPLKRKRETRGKTRIVVSLRSKPPDYVPGTGPKPQRIGLLPPRDSTAYIIERIMLPSPGPAADGKPLPKRMSYIVGWHDLPAARLLVPAMRVLDYVSPMALEEWEYQMELELDEDRAELEAEKTQEKTQKKKRRGRPPGNSQIEAAAVAAPENEAMKTGRPQTGAMSLVTPTKTRLRDFEGLSDDESSPSRQLEQEHFGASRQVDAENDSDEVEMVTFQDDFEDMRDDEPAAGSKPPTESVVESDVRAVRDQLPPSAPFELFSLTGVASNRPAPKMPVTKPYPMRKETPVPLPRIPAMQGVSNGSAPVSERRTSFTPLGGTASFSGGRFHTSDPPSETPSAASAAKSHPKSKPVESAKKRKRALKPKPEPKPGPQADGEPVWEVKRVEATELYEVEGVGLVRYFQVLWEGDWPPEQNPSWEPEANLPPKLVREFLNKTKKKLAKKTPLKQSTLSWAAGKQYSSVSEAFAGAEDDGDLLGNLDDVASAPNADADDHEELFVVEEPPAKKSRGRGAVGWHGNGNATRGFGTVPTYQ</sequence>
<evidence type="ECO:0000313" key="4">
    <source>
        <dbReference type="Proteomes" id="UP001498476"/>
    </source>
</evidence>
<feature type="compositionally biased region" description="Acidic residues" evidence="2">
    <location>
        <begin position="217"/>
        <end position="238"/>
    </location>
</feature>
<proteinExistence type="predicted"/>
<dbReference type="Gene3D" id="2.40.50.40">
    <property type="match status" value="1"/>
</dbReference>
<feature type="region of interest" description="Disordered" evidence="2">
    <location>
        <begin position="131"/>
        <end position="153"/>
    </location>
</feature>